<dbReference type="SUPFAM" id="SSF53474">
    <property type="entry name" value="alpha/beta-Hydrolases"/>
    <property type="match status" value="1"/>
</dbReference>
<evidence type="ECO:0000256" key="2">
    <source>
        <dbReference type="ARBA" id="ARBA00022670"/>
    </source>
</evidence>
<name>A0A803L7N2_CHEQI</name>
<protein>
    <recommendedName>
        <fullName evidence="6">Prolyl endopeptidase</fullName>
        <ecNumber evidence="6">3.4.21.-</ecNumber>
    </recommendedName>
</protein>
<dbReference type="InterPro" id="IPR029058">
    <property type="entry name" value="AB_hydrolase_fold"/>
</dbReference>
<dbReference type="EnsemblPlants" id="AUR62007871-RA">
    <property type="protein sequence ID" value="AUR62007871-RA:cds"/>
    <property type="gene ID" value="AUR62007871"/>
</dbReference>
<dbReference type="OMA" id="SWHIAGT"/>
<dbReference type="InterPro" id="IPR023302">
    <property type="entry name" value="Pept_S9A_N"/>
</dbReference>
<dbReference type="Gene3D" id="2.130.10.120">
    <property type="entry name" value="Prolyl oligopeptidase, N-terminal domain"/>
    <property type="match status" value="1"/>
</dbReference>
<dbReference type="InterPro" id="IPR001375">
    <property type="entry name" value="Peptidase_S9_cat"/>
</dbReference>
<dbReference type="PANTHER" id="PTHR11757">
    <property type="entry name" value="PROTEASE FAMILY S9A OLIGOPEPTIDASE"/>
    <property type="match status" value="1"/>
</dbReference>
<reference evidence="9" key="2">
    <citation type="submission" date="2021-03" db="UniProtKB">
        <authorList>
            <consortium name="EnsemblPlants"/>
        </authorList>
    </citation>
    <scope>IDENTIFICATION</scope>
</reference>
<accession>A0A803L7N2</accession>
<dbReference type="GO" id="GO:0009507">
    <property type="term" value="C:chloroplast"/>
    <property type="evidence" value="ECO:0007669"/>
    <property type="project" value="TreeGrafter"/>
</dbReference>
<dbReference type="PRINTS" id="PR00862">
    <property type="entry name" value="PROLIGOPTASE"/>
</dbReference>
<keyword evidence="4 6" id="KW-0720">Serine protease</keyword>
<proteinExistence type="inferred from homology"/>
<dbReference type="Gramene" id="AUR62007871-RA">
    <property type="protein sequence ID" value="AUR62007871-RA:cds"/>
    <property type="gene ID" value="AUR62007871"/>
</dbReference>
<dbReference type="PANTHER" id="PTHR11757:SF12">
    <property type="entry name" value="PROLYL ENDOPEPTIDASE"/>
    <property type="match status" value="1"/>
</dbReference>
<dbReference type="Pfam" id="PF00326">
    <property type="entry name" value="Peptidase_S9"/>
    <property type="match status" value="1"/>
</dbReference>
<dbReference type="GO" id="GO:0004252">
    <property type="term" value="F:serine-type endopeptidase activity"/>
    <property type="evidence" value="ECO:0007669"/>
    <property type="project" value="UniProtKB-UniRule"/>
</dbReference>
<evidence type="ECO:0000256" key="4">
    <source>
        <dbReference type="ARBA" id="ARBA00022825"/>
    </source>
</evidence>
<organism evidence="9 10">
    <name type="scientific">Chenopodium quinoa</name>
    <name type="common">Quinoa</name>
    <dbReference type="NCBI Taxonomy" id="63459"/>
    <lineage>
        <taxon>Eukaryota</taxon>
        <taxon>Viridiplantae</taxon>
        <taxon>Streptophyta</taxon>
        <taxon>Embryophyta</taxon>
        <taxon>Tracheophyta</taxon>
        <taxon>Spermatophyta</taxon>
        <taxon>Magnoliopsida</taxon>
        <taxon>eudicotyledons</taxon>
        <taxon>Gunneridae</taxon>
        <taxon>Pentapetalae</taxon>
        <taxon>Caryophyllales</taxon>
        <taxon>Chenopodiaceae</taxon>
        <taxon>Chenopodioideae</taxon>
        <taxon>Atripliceae</taxon>
        <taxon>Chenopodium</taxon>
    </lineage>
</organism>
<sequence>MSLSLLFKPKFIPISLRFLPAISITFFSTLCPRKPHFSYPSIDPPFPKKLPFKVTVHGRSWDDPYHWMSNINDPDFVNFLSQENSYAEAFMADTRVLQRKLFSEMGSRIPAKISTPPERWGPLFVVFSITLFDFLVFEDALLVNLYLVIVLIIWLYYQHIPEGKEYPILCRRLDTEESTGLGSLFSSIKRGFKREEILLDWNEIAEKYGYVHMGACRVSPDHNFLAYTLDKNGSEQFALQVKDLRYGHIISSAKADAVVSLAWLKTDLLCSIPSLMITRDHTELGSNEEKIVFTERDSRFCVDVTCTKDGKFVTINSNSRSSSEVYVIDAANSFDSLHRVHKRVHGVQYFLEHHRGFFYVLTNHPSAEFEKLHCGNFYLGICRVEDINSADWQNIILPKKGTSLQDLDVFDENLVLYYDKEGSSMICSVNLPIDVNSKRIVEIEDLNPWTFPVPSELCTMAPGSNHDYMASVYRVLLSSPVMPDFVVEYDLCRRSFNVVHQEEVSCATESAQANSSKFGIDGEPLSNIRIDKCKRQEGQSPGILEAYGAYGEVLDKSWSSDRLSLLDRGWVVAFADVRGGGGPDPSWHQYGSGVNKINSIYDLVSCGKYLVNEGYATKGRLAAIGTSAGSLLVGAAINFHPDLFCAVILKVPFLDVCNTLMDDSLPLTILDYDEFGNPKIESQFERIMEYSPYDNINKGLCYPSMLVTAAFNDSRVGVWEAAKWVAKVREETCTSCSRAVILKTEMYGGHFSEGGRFGQSEEKAYEYVFLMKVMGLLDSSKH</sequence>
<keyword evidence="2 6" id="KW-0645">Protease</keyword>
<dbReference type="Pfam" id="PF02897">
    <property type="entry name" value="Peptidase_S9_N"/>
    <property type="match status" value="2"/>
</dbReference>
<keyword evidence="10" id="KW-1185">Reference proteome</keyword>
<feature type="domain" description="Peptidase S9A N-terminal" evidence="8">
    <location>
        <begin position="53"/>
        <end position="117"/>
    </location>
</feature>
<evidence type="ECO:0000259" key="8">
    <source>
        <dbReference type="Pfam" id="PF02897"/>
    </source>
</evidence>
<evidence type="ECO:0000259" key="7">
    <source>
        <dbReference type="Pfam" id="PF00326"/>
    </source>
</evidence>
<comment type="function">
    <text evidence="5">Serine peptidase whose precise substrate specificity remains unclear. Does not cleave peptides after a arginine or lysine residue. Regulates trans-Golgi network morphology and sorting by regulating the membrane binding of the AP-1 complex. May play a role in the regulation of synaptic vesicle exocytosis.</text>
</comment>
<comment type="similarity">
    <text evidence="1 6">Belongs to the peptidase S9A family.</text>
</comment>
<evidence type="ECO:0000256" key="5">
    <source>
        <dbReference type="ARBA" id="ARBA00045448"/>
    </source>
</evidence>
<evidence type="ECO:0000256" key="1">
    <source>
        <dbReference type="ARBA" id="ARBA00005228"/>
    </source>
</evidence>
<reference evidence="9" key="1">
    <citation type="journal article" date="2017" name="Nature">
        <title>The genome of Chenopodium quinoa.</title>
        <authorList>
            <person name="Jarvis D.E."/>
            <person name="Ho Y.S."/>
            <person name="Lightfoot D.J."/>
            <person name="Schmoeckel S.M."/>
            <person name="Li B."/>
            <person name="Borm T.J.A."/>
            <person name="Ohyanagi H."/>
            <person name="Mineta K."/>
            <person name="Michell C.T."/>
            <person name="Saber N."/>
            <person name="Kharbatia N.M."/>
            <person name="Rupper R.R."/>
            <person name="Sharp A.R."/>
            <person name="Dally N."/>
            <person name="Boughton B.A."/>
            <person name="Woo Y.H."/>
            <person name="Gao G."/>
            <person name="Schijlen E.G.W.M."/>
            <person name="Guo X."/>
            <person name="Momin A.A."/>
            <person name="Negrao S."/>
            <person name="Al-Babili S."/>
            <person name="Gehring C."/>
            <person name="Roessner U."/>
            <person name="Jung C."/>
            <person name="Murphy K."/>
            <person name="Arold S.T."/>
            <person name="Gojobori T."/>
            <person name="van der Linden C.G."/>
            <person name="van Loo E.N."/>
            <person name="Jellen E.N."/>
            <person name="Maughan P.J."/>
            <person name="Tester M."/>
        </authorList>
    </citation>
    <scope>NUCLEOTIDE SEQUENCE [LARGE SCALE GENOMIC DNA]</scope>
    <source>
        <strain evidence="9">cv. PI 614886</strain>
    </source>
</reference>
<evidence type="ECO:0000256" key="3">
    <source>
        <dbReference type="ARBA" id="ARBA00022801"/>
    </source>
</evidence>
<dbReference type="InterPro" id="IPR002470">
    <property type="entry name" value="Peptidase_S9A"/>
</dbReference>
<feature type="domain" description="Peptidase S9 prolyl oligopeptidase catalytic" evidence="7">
    <location>
        <begin position="561"/>
        <end position="775"/>
    </location>
</feature>
<dbReference type="InterPro" id="IPR051543">
    <property type="entry name" value="Serine_Peptidase_S9A"/>
</dbReference>
<evidence type="ECO:0000256" key="6">
    <source>
        <dbReference type="RuleBase" id="RU368024"/>
    </source>
</evidence>
<feature type="domain" description="Peptidase S9A N-terminal" evidence="8">
    <location>
        <begin position="154"/>
        <end position="493"/>
    </location>
</feature>
<keyword evidence="3 6" id="KW-0378">Hydrolase</keyword>
<dbReference type="AlphaFoldDB" id="A0A803L7N2"/>
<evidence type="ECO:0000313" key="10">
    <source>
        <dbReference type="Proteomes" id="UP000596660"/>
    </source>
</evidence>
<dbReference type="GO" id="GO:0006508">
    <property type="term" value="P:proteolysis"/>
    <property type="evidence" value="ECO:0007669"/>
    <property type="project" value="UniProtKB-KW"/>
</dbReference>
<evidence type="ECO:0000313" key="9">
    <source>
        <dbReference type="EnsemblPlants" id="AUR62007871-RA:cds"/>
    </source>
</evidence>
<dbReference type="EC" id="3.4.21.-" evidence="6"/>
<dbReference type="Gene3D" id="3.40.50.1820">
    <property type="entry name" value="alpha/beta hydrolase"/>
    <property type="match status" value="2"/>
</dbReference>
<dbReference type="Proteomes" id="UP000596660">
    <property type="component" value="Unplaced"/>
</dbReference>
<dbReference type="SUPFAM" id="SSF50993">
    <property type="entry name" value="Peptidase/esterase 'gauge' domain"/>
    <property type="match status" value="1"/>
</dbReference>